<proteinExistence type="inferred from homology"/>
<evidence type="ECO:0000256" key="8">
    <source>
        <dbReference type="HAMAP-Rule" id="MF_01416"/>
    </source>
</evidence>
<comment type="function">
    <text evidence="8">This protein is part of the stalk that links CF(0) to CF(1). It either transmits conformational changes from CF(0) to CF(1) or is implicated in proton conduction.</text>
</comment>
<dbReference type="Pfam" id="PF00213">
    <property type="entry name" value="OSCP"/>
    <property type="match status" value="1"/>
</dbReference>
<evidence type="ECO:0000256" key="6">
    <source>
        <dbReference type="ARBA" id="ARBA00023196"/>
    </source>
</evidence>
<evidence type="ECO:0000256" key="1">
    <source>
        <dbReference type="ARBA" id="ARBA00004370"/>
    </source>
</evidence>
<dbReference type="InterPro" id="IPR000711">
    <property type="entry name" value="ATPase_OSCP/dsu"/>
</dbReference>
<comment type="subcellular location">
    <subcellularLocation>
        <location evidence="8">Cell membrane</location>
        <topology evidence="8">Peripheral membrane protein</topology>
    </subcellularLocation>
    <subcellularLocation>
        <location evidence="1">Membrane</location>
    </subcellularLocation>
</comment>
<sequence>MSGSQEARISSLDAVLDQTPGGDQISAELFAVVDALDSSSMLRRSLTDPNVADSDRQALASRLLEGRVSEATLKIVHEAVADRWPGGRTLAAALERQAVRAELARAQAAGELDETEDSLFRFSRLVESNPELRNALADRRISVADRQTLVTALLQSRAGGATEALARRAVVARERTFDNTIEGYVTLAAAQQNRLLATVRVARPLSAEQSQRLRAALSKQAGRDVAIQEIVEPDLLGGIRVELGDQVIEGTVASRLDDAKRLFG</sequence>
<dbReference type="PRINTS" id="PR00125">
    <property type="entry name" value="ATPASEDELTA"/>
</dbReference>
<comment type="similarity">
    <text evidence="8">Belongs to the ATPase delta chain family.</text>
</comment>
<accession>A0ABP6ZXW7</accession>
<evidence type="ECO:0000313" key="9">
    <source>
        <dbReference type="EMBL" id="GAA3620363.1"/>
    </source>
</evidence>
<dbReference type="RefSeq" id="WP_344804592.1">
    <property type="nucleotide sequence ID" value="NZ_BAABAB010000016.1"/>
</dbReference>
<reference evidence="10" key="1">
    <citation type="journal article" date="2019" name="Int. J. Syst. Evol. Microbiol.">
        <title>The Global Catalogue of Microorganisms (GCM) 10K type strain sequencing project: providing services to taxonomists for standard genome sequencing and annotation.</title>
        <authorList>
            <consortium name="The Broad Institute Genomics Platform"/>
            <consortium name="The Broad Institute Genome Sequencing Center for Infectious Disease"/>
            <person name="Wu L."/>
            <person name="Ma J."/>
        </authorList>
    </citation>
    <scope>NUCLEOTIDE SEQUENCE [LARGE SCALE GENOMIC DNA]</scope>
    <source>
        <strain evidence="10">JCM 16929</strain>
    </source>
</reference>
<dbReference type="EMBL" id="BAABAB010000016">
    <property type="protein sequence ID" value="GAA3620363.1"/>
    <property type="molecule type" value="Genomic_DNA"/>
</dbReference>
<evidence type="ECO:0000256" key="2">
    <source>
        <dbReference type="ARBA" id="ARBA00022448"/>
    </source>
</evidence>
<keyword evidence="10" id="KW-1185">Reference proteome</keyword>
<dbReference type="InterPro" id="IPR020781">
    <property type="entry name" value="ATPase_OSCP/d_CS"/>
</dbReference>
<comment type="function">
    <text evidence="8">F(1)F(0) ATP synthase produces ATP from ADP in the presence of a proton or sodium gradient. F-type ATPases consist of two structural domains, F(1) containing the extramembraneous catalytic core and F(0) containing the membrane proton channel, linked together by a central stalk and a peripheral stalk. During catalysis, ATP synthesis in the catalytic domain of F(1) is coupled via a rotary mechanism of the central stalk subunits to proton translocation.</text>
</comment>
<dbReference type="HAMAP" id="MF_01416">
    <property type="entry name" value="ATP_synth_delta_bact"/>
    <property type="match status" value="1"/>
</dbReference>
<keyword evidence="4 8" id="KW-0406">Ion transport</keyword>
<dbReference type="PANTHER" id="PTHR11910">
    <property type="entry name" value="ATP SYNTHASE DELTA CHAIN"/>
    <property type="match status" value="1"/>
</dbReference>
<dbReference type="NCBIfam" id="TIGR01145">
    <property type="entry name" value="ATP_synt_delta"/>
    <property type="match status" value="1"/>
</dbReference>
<name>A0ABP6ZXW7_9ACTN</name>
<evidence type="ECO:0000256" key="7">
    <source>
        <dbReference type="ARBA" id="ARBA00023310"/>
    </source>
</evidence>
<keyword evidence="2 8" id="KW-0813">Transport</keyword>
<dbReference type="NCBIfam" id="NF009967">
    <property type="entry name" value="PRK13430.1"/>
    <property type="match status" value="1"/>
</dbReference>
<organism evidence="9 10">
    <name type="scientific">Microlunatus ginsengisoli</name>
    <dbReference type="NCBI Taxonomy" id="363863"/>
    <lineage>
        <taxon>Bacteria</taxon>
        <taxon>Bacillati</taxon>
        <taxon>Actinomycetota</taxon>
        <taxon>Actinomycetes</taxon>
        <taxon>Propionibacteriales</taxon>
        <taxon>Propionibacteriaceae</taxon>
        <taxon>Microlunatus</taxon>
    </lineage>
</organism>
<keyword evidence="7 8" id="KW-0066">ATP synthesis</keyword>
<evidence type="ECO:0000256" key="3">
    <source>
        <dbReference type="ARBA" id="ARBA00022781"/>
    </source>
</evidence>
<keyword evidence="3 8" id="KW-0375">Hydrogen ion transport</keyword>
<evidence type="ECO:0000313" key="10">
    <source>
        <dbReference type="Proteomes" id="UP001501490"/>
    </source>
</evidence>
<comment type="caution">
    <text evidence="9">The sequence shown here is derived from an EMBL/GenBank/DDBJ whole genome shotgun (WGS) entry which is preliminary data.</text>
</comment>
<dbReference type="Proteomes" id="UP001501490">
    <property type="component" value="Unassembled WGS sequence"/>
</dbReference>
<evidence type="ECO:0000256" key="5">
    <source>
        <dbReference type="ARBA" id="ARBA00023136"/>
    </source>
</evidence>
<keyword evidence="5 8" id="KW-0472">Membrane</keyword>
<keyword evidence="8" id="KW-1003">Cell membrane</keyword>
<gene>
    <name evidence="8" type="primary">atpH</name>
    <name evidence="9" type="ORF">GCM10022236_23220</name>
</gene>
<dbReference type="PROSITE" id="PS00389">
    <property type="entry name" value="ATPASE_DELTA"/>
    <property type="match status" value="1"/>
</dbReference>
<keyword evidence="6 8" id="KW-0139">CF(1)</keyword>
<protein>
    <recommendedName>
        <fullName evidence="8">ATP synthase subunit delta</fullName>
    </recommendedName>
    <alternativeName>
        <fullName evidence="8">ATP synthase F(1) sector subunit delta</fullName>
    </alternativeName>
    <alternativeName>
        <fullName evidence="8">F-type ATPase subunit delta</fullName>
        <shortName evidence="8">F-ATPase subunit delta</shortName>
    </alternativeName>
</protein>
<evidence type="ECO:0000256" key="4">
    <source>
        <dbReference type="ARBA" id="ARBA00023065"/>
    </source>
</evidence>